<sequence>MKKSPLALVAAAAVLGLTLSGCGGSATPASTGSAGGGAAAGASKAKTATSAADLGGMDALVAAAKAEGTINVIALPDDWANYGQIKKDFAAKYGIKVNSILPDASSKEEIDAAEKNKGTANAPDVFDLGTAVTMASTKYFAPYKVAQWDKIPAGNKESTGLWVNDYTGIMSVGYNATKFGEITSLDQLTDPKFKGQVAFNGKPAEAGAAFNGFLMVNNANGGTLDNLQPGLDWVKKMKQAGSLNLADVTAGTIDAGTHGVVFDWSYNQVSTIARLKAKGVDWKTFVPKGGEIASYYNQAINVDAPHPAAARLFQEYLYSDAGQNAWIKGGASPILYESMKAAGTIDAASAANLPKVDGTPKTPTSDQSKAANDFLKKNWDAAVA</sequence>
<organism evidence="4 5">
    <name type="scientific">Propioniciclava tarda</name>
    <dbReference type="NCBI Taxonomy" id="433330"/>
    <lineage>
        <taxon>Bacteria</taxon>
        <taxon>Bacillati</taxon>
        <taxon>Actinomycetota</taxon>
        <taxon>Actinomycetes</taxon>
        <taxon>Propionibacteriales</taxon>
        <taxon>Propionibacteriaceae</taxon>
        <taxon>Propioniciclava</taxon>
    </lineage>
</organism>
<gene>
    <name evidence="4" type="ORF">ET996_12260</name>
</gene>
<name>A0A4Q9KI66_PROTD</name>
<dbReference type="GO" id="GO:0030975">
    <property type="term" value="F:thiamine binding"/>
    <property type="evidence" value="ECO:0007669"/>
    <property type="project" value="TreeGrafter"/>
</dbReference>
<dbReference type="Gene3D" id="3.40.190.10">
    <property type="entry name" value="Periplasmic binding protein-like II"/>
    <property type="match status" value="2"/>
</dbReference>
<dbReference type="SUPFAM" id="SSF53850">
    <property type="entry name" value="Periplasmic binding protein-like II"/>
    <property type="match status" value="1"/>
</dbReference>
<comment type="caution">
    <text evidence="4">The sequence shown here is derived from an EMBL/GenBank/DDBJ whole genome shotgun (WGS) entry which is preliminary data.</text>
</comment>
<dbReference type="PROSITE" id="PS51257">
    <property type="entry name" value="PROKAR_LIPOPROTEIN"/>
    <property type="match status" value="1"/>
</dbReference>
<evidence type="ECO:0000313" key="4">
    <source>
        <dbReference type="EMBL" id="TBT93109.1"/>
    </source>
</evidence>
<accession>A0A4Q9KI66</accession>
<dbReference type="Pfam" id="PF13343">
    <property type="entry name" value="SBP_bac_6"/>
    <property type="match status" value="1"/>
</dbReference>
<keyword evidence="1 3" id="KW-0732">Signal</keyword>
<dbReference type="AlphaFoldDB" id="A0A4Q9KI66"/>
<feature type="chain" id="PRO_5038925808" evidence="3">
    <location>
        <begin position="26"/>
        <end position="384"/>
    </location>
</feature>
<dbReference type="PANTHER" id="PTHR30006:SF2">
    <property type="entry name" value="ABC TRANSPORTER SUBSTRATE-BINDING PROTEIN"/>
    <property type="match status" value="1"/>
</dbReference>
<dbReference type="GO" id="GO:0015888">
    <property type="term" value="P:thiamine transport"/>
    <property type="evidence" value="ECO:0007669"/>
    <property type="project" value="TreeGrafter"/>
</dbReference>
<feature type="compositionally biased region" description="Polar residues" evidence="2">
    <location>
        <begin position="361"/>
        <end position="370"/>
    </location>
</feature>
<reference evidence="4 5" key="1">
    <citation type="submission" date="2019-01" db="EMBL/GenBank/DDBJ databases">
        <title>Lactibacter flavus gen. nov., sp. nov., a novel bacterium of the family Propionibacteriaceae isolated from raw milk and dairy products.</title>
        <authorList>
            <person name="Huptas C."/>
            <person name="Wenning M."/>
            <person name="Breitenwieser F."/>
            <person name="Doll E."/>
            <person name="Von Neubeck M."/>
            <person name="Busse H.-J."/>
            <person name="Scherer S."/>
        </authorList>
    </citation>
    <scope>NUCLEOTIDE SEQUENCE [LARGE SCALE GENOMIC DNA]</scope>
    <source>
        <strain evidence="4 5">DSM 22130</strain>
    </source>
</reference>
<dbReference type="PANTHER" id="PTHR30006">
    <property type="entry name" value="THIAMINE-BINDING PERIPLASMIC PROTEIN-RELATED"/>
    <property type="match status" value="1"/>
</dbReference>
<dbReference type="EMBL" id="SDMR01000018">
    <property type="protein sequence ID" value="TBT93109.1"/>
    <property type="molecule type" value="Genomic_DNA"/>
</dbReference>
<dbReference type="Proteomes" id="UP000291933">
    <property type="component" value="Unassembled WGS sequence"/>
</dbReference>
<feature type="signal peptide" evidence="3">
    <location>
        <begin position="1"/>
        <end position="25"/>
    </location>
</feature>
<proteinExistence type="predicted"/>
<keyword evidence="5" id="KW-1185">Reference proteome</keyword>
<evidence type="ECO:0000256" key="3">
    <source>
        <dbReference type="SAM" id="SignalP"/>
    </source>
</evidence>
<dbReference type="GO" id="GO:0030976">
    <property type="term" value="F:thiamine pyrophosphate binding"/>
    <property type="evidence" value="ECO:0007669"/>
    <property type="project" value="TreeGrafter"/>
</dbReference>
<evidence type="ECO:0000256" key="1">
    <source>
        <dbReference type="ARBA" id="ARBA00022729"/>
    </source>
</evidence>
<dbReference type="RefSeq" id="WP_131172852.1">
    <property type="nucleotide sequence ID" value="NZ_FXTL01000018.1"/>
</dbReference>
<feature type="region of interest" description="Disordered" evidence="2">
    <location>
        <begin position="352"/>
        <end position="371"/>
    </location>
</feature>
<dbReference type="GO" id="GO:0030288">
    <property type="term" value="C:outer membrane-bounded periplasmic space"/>
    <property type="evidence" value="ECO:0007669"/>
    <property type="project" value="TreeGrafter"/>
</dbReference>
<evidence type="ECO:0000256" key="2">
    <source>
        <dbReference type="SAM" id="MobiDB-lite"/>
    </source>
</evidence>
<dbReference type="OrthoDB" id="366726at2"/>
<evidence type="ECO:0000313" key="5">
    <source>
        <dbReference type="Proteomes" id="UP000291933"/>
    </source>
</evidence>
<protein>
    <submittedName>
        <fullName evidence="4">ABC transporter substrate-binding protein</fullName>
    </submittedName>
</protein>